<evidence type="ECO:0000313" key="2">
    <source>
        <dbReference type="EMBL" id="AOS97965.1"/>
    </source>
</evidence>
<dbReference type="RefSeq" id="WP_069947905.1">
    <property type="nucleotide sequence ID" value="NZ_CP014143.1"/>
</dbReference>
<proteinExistence type="predicted"/>
<organism evidence="2 3">
    <name type="scientific">Microbulbifer aggregans</name>
    <dbReference type="NCBI Taxonomy" id="1769779"/>
    <lineage>
        <taxon>Bacteria</taxon>
        <taxon>Pseudomonadati</taxon>
        <taxon>Pseudomonadota</taxon>
        <taxon>Gammaproteobacteria</taxon>
        <taxon>Cellvibrionales</taxon>
        <taxon>Microbulbiferaceae</taxon>
        <taxon>Microbulbifer</taxon>
    </lineage>
</organism>
<evidence type="ECO:0000256" key="1">
    <source>
        <dbReference type="SAM" id="MobiDB-lite"/>
    </source>
</evidence>
<dbReference type="KEGG" id="micc:AUP74_02568"/>
<evidence type="ECO:0000313" key="3">
    <source>
        <dbReference type="Proteomes" id="UP000095672"/>
    </source>
</evidence>
<protein>
    <submittedName>
        <fullName evidence="2">Uncharacterized protein</fullName>
    </submittedName>
</protein>
<dbReference type="AlphaFoldDB" id="A0A1C9WA12"/>
<dbReference type="EMBL" id="CP014143">
    <property type="protein sequence ID" value="AOS97965.1"/>
    <property type="molecule type" value="Genomic_DNA"/>
</dbReference>
<name>A0A1C9WA12_9GAMM</name>
<feature type="region of interest" description="Disordered" evidence="1">
    <location>
        <begin position="178"/>
        <end position="197"/>
    </location>
</feature>
<reference evidence="3" key="1">
    <citation type="submission" date="2016-01" db="EMBL/GenBank/DDBJ databases">
        <title>Complete genome sequence of Microbulbifer sp. CCB-MM1, a halophile isolated from Matang Mangrove Forest, Perak.</title>
        <authorList>
            <person name="Moh T.H."/>
            <person name="Dinesh B."/>
            <person name="Lau N.-S."/>
            <person name="Go F."/>
            <person name="Alexander Chong S.-C."/>
        </authorList>
    </citation>
    <scope>NUCLEOTIDE SEQUENCE [LARGE SCALE GENOMIC DNA]</scope>
    <source>
        <strain evidence="3">CCB-MM1</strain>
    </source>
</reference>
<dbReference type="STRING" id="1769779.AUP74_02568"/>
<gene>
    <name evidence="2" type="ORF">AUP74_02568</name>
</gene>
<dbReference type="PATRIC" id="fig|1769779.3.peg.2558"/>
<sequence>MPSTLRKFTDSIRAFAVLGAVLLVTLPTVAEETKESSGIESREETLVTFNQEDLTVFKHRFCFCCKDWIEHLQSAGMSPAVTNRSDMGKVKSQWAIPEGFGSCHTAVWRDRYVFEGHVPARLIRQFLSDPPENALGLSVPGMPEGSPGMYKGNDFEPYNVYLLLLGGDYQLYARVTQAEQENPQNDTSASDAAQRNP</sequence>
<dbReference type="OrthoDB" id="14727at2"/>
<dbReference type="Pfam" id="PF04214">
    <property type="entry name" value="DUF411"/>
    <property type="match status" value="1"/>
</dbReference>
<dbReference type="Proteomes" id="UP000095672">
    <property type="component" value="Chromosome"/>
</dbReference>
<accession>A0A1C9WA12</accession>
<keyword evidence="3" id="KW-1185">Reference proteome</keyword>
<dbReference type="InterPro" id="IPR007332">
    <property type="entry name" value="DUF411"/>
</dbReference>